<accession>A0A565BM92</accession>
<dbReference type="AlphaFoldDB" id="A0A565BM92"/>
<protein>
    <submittedName>
        <fullName evidence="1">Uncharacterized protein</fullName>
    </submittedName>
</protein>
<name>A0A565BM92_9BRAS</name>
<reference evidence="1" key="1">
    <citation type="submission" date="2019-07" db="EMBL/GenBank/DDBJ databases">
        <authorList>
            <person name="Dittberner H."/>
        </authorList>
    </citation>
    <scope>NUCLEOTIDE SEQUENCE [LARGE SCALE GENOMIC DNA]</scope>
</reference>
<organism evidence="1 2">
    <name type="scientific">Arabis nemorensis</name>
    <dbReference type="NCBI Taxonomy" id="586526"/>
    <lineage>
        <taxon>Eukaryota</taxon>
        <taxon>Viridiplantae</taxon>
        <taxon>Streptophyta</taxon>
        <taxon>Embryophyta</taxon>
        <taxon>Tracheophyta</taxon>
        <taxon>Spermatophyta</taxon>
        <taxon>Magnoliopsida</taxon>
        <taxon>eudicotyledons</taxon>
        <taxon>Gunneridae</taxon>
        <taxon>Pentapetalae</taxon>
        <taxon>rosids</taxon>
        <taxon>malvids</taxon>
        <taxon>Brassicales</taxon>
        <taxon>Brassicaceae</taxon>
        <taxon>Arabideae</taxon>
        <taxon>Arabis</taxon>
    </lineage>
</organism>
<proteinExistence type="predicted"/>
<comment type="caution">
    <text evidence="1">The sequence shown here is derived from an EMBL/GenBank/DDBJ whole genome shotgun (WGS) entry which is preliminary data.</text>
</comment>
<evidence type="ECO:0000313" key="2">
    <source>
        <dbReference type="Proteomes" id="UP000489600"/>
    </source>
</evidence>
<dbReference type="Proteomes" id="UP000489600">
    <property type="component" value="Unassembled WGS sequence"/>
</dbReference>
<keyword evidence="2" id="KW-1185">Reference proteome</keyword>
<evidence type="ECO:0000313" key="1">
    <source>
        <dbReference type="EMBL" id="VVB02741.1"/>
    </source>
</evidence>
<dbReference type="EMBL" id="CABITT030000004">
    <property type="protein sequence ID" value="VVB02741.1"/>
    <property type="molecule type" value="Genomic_DNA"/>
</dbReference>
<sequence>MPVKKGFQIYVSRQVQTYVSRQVHIYVRQMAWVPKSNKVAPEKQENEASIGTKLVAHNTLEFE</sequence>
<gene>
    <name evidence="1" type="ORF">ANE_LOCUS13185</name>
</gene>